<dbReference type="EMBL" id="UYRU01062830">
    <property type="protein sequence ID" value="VDN15530.1"/>
    <property type="molecule type" value="Genomic_DNA"/>
</dbReference>
<feature type="transmembrane region" description="Helical" evidence="2">
    <location>
        <begin position="112"/>
        <end position="141"/>
    </location>
</feature>
<evidence type="ECO:0000313" key="4">
    <source>
        <dbReference type="Proteomes" id="UP000281553"/>
    </source>
</evidence>
<gene>
    <name evidence="3" type="ORF">DILT_LOCUS11361</name>
</gene>
<evidence type="ECO:0000313" key="3">
    <source>
        <dbReference type="EMBL" id="VDN15530.1"/>
    </source>
</evidence>
<accession>A0A3P7LQM7</accession>
<keyword evidence="4" id="KW-1185">Reference proteome</keyword>
<evidence type="ECO:0000256" key="1">
    <source>
        <dbReference type="SAM" id="MobiDB-lite"/>
    </source>
</evidence>
<keyword evidence="2" id="KW-0812">Transmembrane</keyword>
<sequence length="148" mass="16300">MRETANQAAAASRAIKRETDPVHSATTASAATEKTVDLPIGPPAEVVYALPLFLLLLFVIYVLGHVTQPDPSHYWIGCAPAETSDANATTSAAVFTFRPPEKVTPLTYWRRVFVLVIYLCLKSAYTFSVTLTALIIVTRYFTRLFCNS</sequence>
<proteinExistence type="predicted"/>
<keyword evidence="2" id="KW-0472">Membrane</keyword>
<organism evidence="3 4">
    <name type="scientific">Dibothriocephalus latus</name>
    <name type="common">Fish tapeworm</name>
    <name type="synonym">Diphyllobothrium latum</name>
    <dbReference type="NCBI Taxonomy" id="60516"/>
    <lineage>
        <taxon>Eukaryota</taxon>
        <taxon>Metazoa</taxon>
        <taxon>Spiralia</taxon>
        <taxon>Lophotrochozoa</taxon>
        <taxon>Platyhelminthes</taxon>
        <taxon>Cestoda</taxon>
        <taxon>Eucestoda</taxon>
        <taxon>Diphyllobothriidea</taxon>
        <taxon>Diphyllobothriidae</taxon>
        <taxon>Dibothriocephalus</taxon>
    </lineage>
</organism>
<feature type="transmembrane region" description="Helical" evidence="2">
    <location>
        <begin position="46"/>
        <end position="64"/>
    </location>
</feature>
<evidence type="ECO:0000256" key="2">
    <source>
        <dbReference type="SAM" id="Phobius"/>
    </source>
</evidence>
<protein>
    <submittedName>
        <fullName evidence="3">Uncharacterized protein</fullName>
    </submittedName>
</protein>
<feature type="region of interest" description="Disordered" evidence="1">
    <location>
        <begin position="1"/>
        <end position="28"/>
    </location>
</feature>
<dbReference type="OrthoDB" id="10436725at2759"/>
<dbReference type="AlphaFoldDB" id="A0A3P7LQM7"/>
<name>A0A3P7LQM7_DIBLA</name>
<reference evidence="3 4" key="1">
    <citation type="submission" date="2018-11" db="EMBL/GenBank/DDBJ databases">
        <authorList>
            <consortium name="Pathogen Informatics"/>
        </authorList>
    </citation>
    <scope>NUCLEOTIDE SEQUENCE [LARGE SCALE GENOMIC DNA]</scope>
</reference>
<dbReference type="Proteomes" id="UP000281553">
    <property type="component" value="Unassembled WGS sequence"/>
</dbReference>
<keyword evidence="2" id="KW-1133">Transmembrane helix</keyword>